<keyword evidence="3" id="KW-0808">Transferase</keyword>
<keyword evidence="5" id="KW-0012">Acyltransferase</keyword>
<dbReference type="Gene3D" id="3.40.640.10">
    <property type="entry name" value="Type I PLP-dependent aspartate aminotransferase-like (Major domain)"/>
    <property type="match status" value="1"/>
</dbReference>
<feature type="region of interest" description="Disordered" evidence="7">
    <location>
        <begin position="176"/>
        <end position="198"/>
    </location>
</feature>
<evidence type="ECO:0000256" key="2">
    <source>
        <dbReference type="ARBA" id="ARBA00008392"/>
    </source>
</evidence>
<dbReference type="GO" id="GO:0003870">
    <property type="term" value="F:5-aminolevulinate synthase activity"/>
    <property type="evidence" value="ECO:0007669"/>
    <property type="project" value="TreeGrafter"/>
</dbReference>
<protein>
    <recommendedName>
        <fullName evidence="8">Aminotransferase class I/classII large domain-containing protein</fullName>
    </recommendedName>
</protein>
<dbReference type="InterPro" id="IPR015424">
    <property type="entry name" value="PyrdxlP-dep_Trfase"/>
</dbReference>
<evidence type="ECO:0000256" key="3">
    <source>
        <dbReference type="ARBA" id="ARBA00022679"/>
    </source>
</evidence>
<keyword evidence="4 6" id="KW-0663">Pyridoxal phosphate</keyword>
<dbReference type="InterPro" id="IPR050087">
    <property type="entry name" value="AON_synthase_class-II"/>
</dbReference>
<dbReference type="GO" id="GO:0030170">
    <property type="term" value="F:pyridoxal phosphate binding"/>
    <property type="evidence" value="ECO:0007669"/>
    <property type="project" value="InterPro"/>
</dbReference>
<dbReference type="InterPro" id="IPR015422">
    <property type="entry name" value="PyrdxlP-dep_Trfase_small"/>
</dbReference>
<reference evidence="9" key="1">
    <citation type="journal article" date="2020" name="J. Eukaryot. Microbiol.">
        <title>De novo Sequencing, Assembly and Annotation of the Transcriptome for the Free-Living Testate Amoeba Arcella intermedia.</title>
        <authorList>
            <person name="Ribeiro G.M."/>
            <person name="Porfirio-Sousa A.L."/>
            <person name="Maurer-Alcala X.X."/>
            <person name="Katz L.A."/>
            <person name="Lahr D.J.G."/>
        </authorList>
    </citation>
    <scope>NUCLEOTIDE SEQUENCE</scope>
</reference>
<evidence type="ECO:0000313" key="9">
    <source>
        <dbReference type="EMBL" id="NDV36288.1"/>
    </source>
</evidence>
<sequence>MHRIDVISGTLAKGFGVYGGYIAASRDIVDSIRSFAPGFIFTTAIPPSVTAGALASVRHLKESQAERDLHQLRSRQLKALLLEAGLPVLNSQTHIIPVLVGNAALCKQMADTLLSKWHIYVQPINYPTVPVGTERFRFTPGPVHTEEMMKELVVALVDVWEEYGLELVPGREPVDLHGKKERKEKEKERNEENGDEEAAARALDIPIGVLGKNLLL</sequence>
<comment type="cofactor">
    <cofactor evidence="1 6">
        <name>pyridoxal 5'-phosphate</name>
        <dbReference type="ChEBI" id="CHEBI:597326"/>
    </cofactor>
</comment>
<dbReference type="SUPFAM" id="SSF53383">
    <property type="entry name" value="PLP-dependent transferases"/>
    <property type="match status" value="1"/>
</dbReference>
<feature type="compositionally biased region" description="Basic and acidic residues" evidence="7">
    <location>
        <begin position="176"/>
        <end position="192"/>
    </location>
</feature>
<dbReference type="PANTHER" id="PTHR13693">
    <property type="entry name" value="CLASS II AMINOTRANSFERASE/8-AMINO-7-OXONONANOATE SYNTHASE"/>
    <property type="match status" value="1"/>
</dbReference>
<evidence type="ECO:0000256" key="7">
    <source>
        <dbReference type="SAM" id="MobiDB-lite"/>
    </source>
</evidence>
<feature type="domain" description="Aminotransferase class I/classII large" evidence="8">
    <location>
        <begin position="4"/>
        <end position="156"/>
    </location>
</feature>
<dbReference type="AlphaFoldDB" id="A0A6B2LHX6"/>
<dbReference type="PROSITE" id="PS00599">
    <property type="entry name" value="AA_TRANSFER_CLASS_2"/>
    <property type="match status" value="1"/>
</dbReference>
<dbReference type="EMBL" id="GIBP01007319">
    <property type="protein sequence ID" value="NDV36288.1"/>
    <property type="molecule type" value="Transcribed_RNA"/>
</dbReference>
<accession>A0A6B2LHX6</accession>
<dbReference type="InterPro" id="IPR004839">
    <property type="entry name" value="Aminotransferase_I/II_large"/>
</dbReference>
<comment type="similarity">
    <text evidence="2 6">Belongs to the class-II pyridoxal-phosphate-dependent aminotransferase family.</text>
</comment>
<dbReference type="InterPro" id="IPR015421">
    <property type="entry name" value="PyrdxlP-dep_Trfase_major"/>
</dbReference>
<dbReference type="InterPro" id="IPR001917">
    <property type="entry name" value="Aminotrans_II_pyridoxalP_BS"/>
</dbReference>
<dbReference type="Pfam" id="PF00155">
    <property type="entry name" value="Aminotran_1_2"/>
    <property type="match status" value="1"/>
</dbReference>
<evidence type="ECO:0000256" key="6">
    <source>
        <dbReference type="RuleBase" id="RU003693"/>
    </source>
</evidence>
<evidence type="ECO:0000259" key="8">
    <source>
        <dbReference type="Pfam" id="PF00155"/>
    </source>
</evidence>
<dbReference type="Gene3D" id="3.90.1150.10">
    <property type="entry name" value="Aspartate Aminotransferase, domain 1"/>
    <property type="match status" value="1"/>
</dbReference>
<dbReference type="PANTHER" id="PTHR13693:SF102">
    <property type="entry name" value="2-AMINO-3-KETOBUTYRATE COENZYME A LIGASE, MITOCHONDRIAL"/>
    <property type="match status" value="1"/>
</dbReference>
<proteinExistence type="inferred from homology"/>
<dbReference type="GO" id="GO:0006783">
    <property type="term" value="P:heme biosynthetic process"/>
    <property type="evidence" value="ECO:0007669"/>
    <property type="project" value="TreeGrafter"/>
</dbReference>
<dbReference type="GO" id="GO:0005739">
    <property type="term" value="C:mitochondrion"/>
    <property type="evidence" value="ECO:0007669"/>
    <property type="project" value="TreeGrafter"/>
</dbReference>
<evidence type="ECO:0000256" key="4">
    <source>
        <dbReference type="ARBA" id="ARBA00022898"/>
    </source>
</evidence>
<evidence type="ECO:0000256" key="1">
    <source>
        <dbReference type="ARBA" id="ARBA00001933"/>
    </source>
</evidence>
<evidence type="ECO:0000256" key="5">
    <source>
        <dbReference type="ARBA" id="ARBA00023315"/>
    </source>
</evidence>
<organism evidence="9">
    <name type="scientific">Arcella intermedia</name>
    <dbReference type="NCBI Taxonomy" id="1963864"/>
    <lineage>
        <taxon>Eukaryota</taxon>
        <taxon>Amoebozoa</taxon>
        <taxon>Tubulinea</taxon>
        <taxon>Elardia</taxon>
        <taxon>Arcellinida</taxon>
        <taxon>Sphaerothecina</taxon>
        <taxon>Arcellidae</taxon>
        <taxon>Arcella</taxon>
    </lineage>
</organism>
<name>A0A6B2LHX6_9EUKA</name>